<feature type="domain" description="CTLH" evidence="12">
    <location>
        <begin position="174"/>
        <end position="231"/>
    </location>
</feature>
<proteinExistence type="evidence at transcript level"/>
<reference evidence="14" key="1">
    <citation type="journal article" date="2015" name="Insect Biochem. Mol. Biol.">
        <title>An insight into the sialome of the horse fly, Tabanus bromius.</title>
        <authorList>
            <person name="Ribeiro J.M."/>
            <person name="Kazimirova M."/>
            <person name="Takac P."/>
            <person name="Andersen J.F."/>
            <person name="Francischetti I.M."/>
        </authorList>
    </citation>
    <scope>NUCLEOTIDE SEQUENCE</scope>
</reference>
<evidence type="ECO:0000256" key="5">
    <source>
        <dbReference type="ARBA" id="ARBA00022723"/>
    </source>
</evidence>
<dbReference type="Pfam" id="PF10607">
    <property type="entry name" value="CTLH"/>
    <property type="match status" value="1"/>
</dbReference>
<evidence type="ECO:0000259" key="12">
    <source>
        <dbReference type="PROSITE" id="PS50897"/>
    </source>
</evidence>
<dbReference type="GO" id="GO:0034657">
    <property type="term" value="C:GID complex"/>
    <property type="evidence" value="ECO:0007669"/>
    <property type="project" value="TreeGrafter"/>
</dbReference>
<dbReference type="SMART" id="SM00668">
    <property type="entry name" value="CTLH"/>
    <property type="match status" value="1"/>
</dbReference>
<organism evidence="14">
    <name type="scientific">Tabanus bromius</name>
    <name type="common">Band-eyed brown horse fly</name>
    <dbReference type="NCBI Taxonomy" id="304241"/>
    <lineage>
        <taxon>Eukaryota</taxon>
        <taxon>Metazoa</taxon>
        <taxon>Ecdysozoa</taxon>
        <taxon>Arthropoda</taxon>
        <taxon>Hexapoda</taxon>
        <taxon>Insecta</taxon>
        <taxon>Pterygota</taxon>
        <taxon>Neoptera</taxon>
        <taxon>Endopterygota</taxon>
        <taxon>Diptera</taxon>
        <taxon>Brachycera</taxon>
        <taxon>Tabanomorpha</taxon>
        <taxon>Tabanoidea</taxon>
        <taxon>Tabanidae</taxon>
        <taxon>Tabanus</taxon>
    </lineage>
</organism>
<evidence type="ECO:0000256" key="3">
    <source>
        <dbReference type="ARBA" id="ARBA00014384"/>
    </source>
</evidence>
<dbReference type="InterPro" id="IPR044063">
    <property type="entry name" value="ZF_RING_GID"/>
</dbReference>
<dbReference type="PANTHER" id="PTHR12170:SF2">
    <property type="entry name" value="E3 UBIQUITIN-PROTEIN TRANSFERASE MAEA"/>
    <property type="match status" value="1"/>
</dbReference>
<dbReference type="PROSITE" id="PS50897">
    <property type="entry name" value="CTLH"/>
    <property type="match status" value="1"/>
</dbReference>
<evidence type="ECO:0000256" key="7">
    <source>
        <dbReference type="ARBA" id="ARBA00022833"/>
    </source>
</evidence>
<protein>
    <recommendedName>
        <fullName evidence="3">E3 ubiquitin-protein transferase MAEA</fullName>
    </recommendedName>
    <alternativeName>
        <fullName evidence="9">Macrophage erythroblast attacher</fullName>
    </alternativeName>
</protein>
<dbReference type="GO" id="GO:0016363">
    <property type="term" value="C:nuclear matrix"/>
    <property type="evidence" value="ECO:0007669"/>
    <property type="project" value="UniProtKB-SubCell"/>
</dbReference>
<keyword evidence="8" id="KW-0265">Erythrocyte maturation</keyword>
<dbReference type="InterPro" id="IPR006595">
    <property type="entry name" value="CTLH_C"/>
</dbReference>
<evidence type="ECO:0000256" key="4">
    <source>
        <dbReference type="ARBA" id="ARBA00022490"/>
    </source>
</evidence>
<dbReference type="InterPro" id="IPR045098">
    <property type="entry name" value="Fyv10_fam"/>
</dbReference>
<feature type="compositionally biased region" description="Low complexity" evidence="11">
    <location>
        <begin position="105"/>
        <end position="124"/>
    </location>
</feature>
<evidence type="ECO:0000256" key="2">
    <source>
        <dbReference type="ARBA" id="ARBA00004496"/>
    </source>
</evidence>
<dbReference type="GO" id="GO:0043249">
    <property type="term" value="P:erythrocyte maturation"/>
    <property type="evidence" value="ECO:0007669"/>
    <property type="project" value="UniProtKB-KW"/>
</dbReference>
<feature type="region of interest" description="Disordered" evidence="11">
    <location>
        <begin position="101"/>
        <end position="127"/>
    </location>
</feature>
<dbReference type="PANTHER" id="PTHR12170">
    <property type="entry name" value="MACROPHAGE ERYTHROBLAST ATTACHER-RELATED"/>
    <property type="match status" value="1"/>
</dbReference>
<evidence type="ECO:0000256" key="1">
    <source>
        <dbReference type="ARBA" id="ARBA00004109"/>
    </source>
</evidence>
<dbReference type="GO" id="GO:0008270">
    <property type="term" value="F:zinc ion binding"/>
    <property type="evidence" value="ECO:0007669"/>
    <property type="project" value="UniProtKB-KW"/>
</dbReference>
<dbReference type="PROSITE" id="PS51867">
    <property type="entry name" value="ZF_RING_GID"/>
    <property type="match status" value="1"/>
</dbReference>
<dbReference type="CDD" id="cd16659">
    <property type="entry name" value="RING-Ubox_Emp"/>
    <property type="match status" value="1"/>
</dbReference>
<dbReference type="GO" id="GO:0005737">
    <property type="term" value="C:cytoplasm"/>
    <property type="evidence" value="ECO:0007669"/>
    <property type="project" value="UniProtKB-SubCell"/>
</dbReference>
<evidence type="ECO:0000256" key="10">
    <source>
        <dbReference type="PROSITE-ProRule" id="PRU01215"/>
    </source>
</evidence>
<keyword evidence="7" id="KW-0862">Zinc</keyword>
<keyword evidence="6 10" id="KW-0863">Zinc-finger</keyword>
<feature type="domain" description="RING-Gid-type" evidence="13">
    <location>
        <begin position="327"/>
        <end position="395"/>
    </location>
</feature>
<evidence type="ECO:0000256" key="9">
    <source>
        <dbReference type="ARBA" id="ARBA00029678"/>
    </source>
</evidence>
<evidence type="ECO:0000259" key="13">
    <source>
        <dbReference type="PROSITE" id="PS51867"/>
    </source>
</evidence>
<dbReference type="GO" id="GO:0043161">
    <property type="term" value="P:proteasome-mediated ubiquitin-dependent protein catabolic process"/>
    <property type="evidence" value="ECO:0007669"/>
    <property type="project" value="InterPro"/>
</dbReference>
<dbReference type="InterPro" id="IPR006594">
    <property type="entry name" value="LisH"/>
</dbReference>
<dbReference type="SMART" id="SM00667">
    <property type="entry name" value="LisH"/>
    <property type="match status" value="1"/>
</dbReference>
<dbReference type="SMART" id="SM00757">
    <property type="entry name" value="CRA"/>
    <property type="match status" value="1"/>
</dbReference>
<evidence type="ECO:0000256" key="8">
    <source>
        <dbReference type="ARBA" id="ARBA00023057"/>
    </source>
</evidence>
<sequence length="410" mass="46941">MSEIRSMEHSTLKVPYEILNKKFRIAQKTLDRELNQVQNAALEVEKGCANGSSVGEIRRLLGGVVERLQVFKRKADESFADELNATNVCKRRLEHLKQNVQCEPNTSSNANNNNNIETGSSSTSGEVNQAAIDQWKRMRLDRMIIEHFLRLGYYESAERLAIRTGIKDLTNLDIFQTSREVEQDLANHKTTKCTMWCNDNKSKLRKIDSNIEFQLRVQEFVELIRENKRLDAVKHARKYFPAFGNDQLKEICQVMALLAFQVDTQLEPYKRLLDPKRWDDLVLNFRNENYRLFQLSSQSLLSVAVQAGLSALKTPKCYSTVSKNANCPVCQDDFNEIAKNLPFSHCAQSRLICRVTGLPLNEHNLPMMLPNGQIYGQLAIPQITKENGVVVCPVTKQPFCQPKIEKVFIM</sequence>
<dbReference type="InterPro" id="IPR013144">
    <property type="entry name" value="CRA_dom"/>
</dbReference>
<dbReference type="EMBL" id="GDAI01000956">
    <property type="protein sequence ID" value="JAI16647.1"/>
    <property type="molecule type" value="mRNA"/>
</dbReference>
<dbReference type="GO" id="GO:0061630">
    <property type="term" value="F:ubiquitin protein ligase activity"/>
    <property type="evidence" value="ECO:0007669"/>
    <property type="project" value="InterPro"/>
</dbReference>
<comment type="subcellular location">
    <subcellularLocation>
        <location evidence="2">Cytoplasm</location>
    </subcellularLocation>
    <subcellularLocation>
        <location evidence="1">Nucleus matrix</location>
    </subcellularLocation>
</comment>
<feature type="zinc finger region" description="RING-Gid-type" evidence="10">
    <location>
        <begin position="327"/>
        <end position="395"/>
    </location>
</feature>
<dbReference type="PROSITE" id="PS50896">
    <property type="entry name" value="LISH"/>
    <property type="match status" value="1"/>
</dbReference>
<dbReference type="InterPro" id="IPR024964">
    <property type="entry name" value="CTLH/CRA"/>
</dbReference>
<dbReference type="SUPFAM" id="SSF57850">
    <property type="entry name" value="RING/U-box"/>
    <property type="match status" value="1"/>
</dbReference>
<dbReference type="AlphaFoldDB" id="A0A0K8TQK5"/>
<name>A0A0K8TQK5_TABBR</name>
<keyword evidence="5" id="KW-0479">Metal-binding</keyword>
<evidence type="ECO:0000256" key="6">
    <source>
        <dbReference type="ARBA" id="ARBA00022771"/>
    </source>
</evidence>
<evidence type="ECO:0000313" key="14">
    <source>
        <dbReference type="EMBL" id="JAI16647.1"/>
    </source>
</evidence>
<accession>A0A0K8TQK5</accession>
<evidence type="ECO:0000256" key="11">
    <source>
        <dbReference type="SAM" id="MobiDB-lite"/>
    </source>
</evidence>
<keyword evidence="4" id="KW-0963">Cytoplasm</keyword>